<evidence type="ECO:0000259" key="3">
    <source>
        <dbReference type="PROSITE" id="PS51286"/>
    </source>
</evidence>
<protein>
    <recommendedName>
        <fullName evidence="3">RAP domain-containing protein</fullName>
    </recommendedName>
</protein>
<dbReference type="InterPro" id="IPR050870">
    <property type="entry name" value="FAST_kinase"/>
</dbReference>
<keyword evidence="2" id="KW-0496">Mitochondrion</keyword>
<dbReference type="GO" id="GO:0044528">
    <property type="term" value="P:regulation of mitochondrial mRNA stability"/>
    <property type="evidence" value="ECO:0007669"/>
    <property type="project" value="InterPro"/>
</dbReference>
<proteinExistence type="predicted"/>
<dbReference type="InterPro" id="IPR013579">
    <property type="entry name" value="FAST_2"/>
</dbReference>
<reference evidence="4" key="1">
    <citation type="submission" date="2023-07" db="EMBL/GenBank/DDBJ databases">
        <title>Chromosome-level genome assembly of Artemia franciscana.</title>
        <authorList>
            <person name="Jo E."/>
        </authorList>
    </citation>
    <scope>NUCLEOTIDE SEQUENCE</scope>
    <source>
        <tissue evidence="4">Whole body</tissue>
    </source>
</reference>
<dbReference type="GO" id="GO:0035770">
    <property type="term" value="C:ribonucleoprotein granule"/>
    <property type="evidence" value="ECO:0007669"/>
    <property type="project" value="TreeGrafter"/>
</dbReference>
<dbReference type="InterPro" id="IPR013584">
    <property type="entry name" value="RAP"/>
</dbReference>
<organism evidence="4 5">
    <name type="scientific">Artemia franciscana</name>
    <name type="common">Brine shrimp</name>
    <name type="synonym">Artemia sanfranciscana</name>
    <dbReference type="NCBI Taxonomy" id="6661"/>
    <lineage>
        <taxon>Eukaryota</taxon>
        <taxon>Metazoa</taxon>
        <taxon>Ecdysozoa</taxon>
        <taxon>Arthropoda</taxon>
        <taxon>Crustacea</taxon>
        <taxon>Branchiopoda</taxon>
        <taxon>Anostraca</taxon>
        <taxon>Artemiidae</taxon>
        <taxon>Artemia</taxon>
    </lineage>
</organism>
<dbReference type="PROSITE" id="PS51286">
    <property type="entry name" value="RAP"/>
    <property type="match status" value="1"/>
</dbReference>
<evidence type="ECO:0000256" key="1">
    <source>
        <dbReference type="ARBA" id="ARBA00004173"/>
    </source>
</evidence>
<dbReference type="GO" id="GO:0000963">
    <property type="term" value="P:mitochondrial RNA processing"/>
    <property type="evidence" value="ECO:0007669"/>
    <property type="project" value="TreeGrafter"/>
</dbReference>
<evidence type="ECO:0000256" key="2">
    <source>
        <dbReference type="ARBA" id="ARBA00023128"/>
    </source>
</evidence>
<sequence length="923" mass="107753">MVFVFHHKMVQKMKLLIYLPNCKFWSNLNLRRSRKIHVSGLSRVFDQVYWEKRSIGLPKQNLGDDSFFKRKHKSENLFNLSVSLPLYEMQDELLKNILNTTEIDELILLLAKNENKLNYKHISQVIWSIYIIAKGYIMEENQGMVDEKEYSDLRNDIGSKIMNKMDHMYLLDLIEGVLEKMDLDSVVRVLLALSWLASPLTETLNSKFVSLLIKDLDHLNSEGLAVLSTAIRYNKETIGEDKNYFLGHVLNSATKKLDCCENVECLQNLAIVFYRTSHLLQEDVIENFKDRLQLFLDSNQVTKKQPKYLLRFLQCLAVQKDRNLHEMGVVILKLLEPVIDELHPYELLWLNTVLARTLEPTSLIQKVAERSSRLLEMSKSLTPMSRLNLLSCVRYVPAPSRRKIEDLLIIALEDTKFKFRFRDILQTIKLSRTRKPAILDSFWVRIIEACDNHTSEYYKYVLLSHACTWYLDHVYLKHRSNRCREFESYARTQFLKNSVYSRAYLKGALPFIIATSDYEIPDSIVQAFQNMLLNDTFVINLMKGIDSSIFWHSTKVPRILAEQFSDIKKRLESYTMTRCDEIKSIYDCSRAVASVSRKSEPNRVFMEICQRKLDDSNEPLNSAVICDILDSFLHRNWALNKAFNAFVNYVIEQKENIAITTIGKILRYLYHFGFVPEKSKEFAELAADKLIRGTGEVQGLTILQGALALNFLQYLPLELVKKIFSASFLDYLDAEIDSESLSYPANVRRSLMLLNRAVCLGSPEAKVPWFHEQYCQSILHTKQDEHGCNSSVLNREIYFCLIQLLGGSHFIKSSSVSPYYHRIDFELRLTNRGQPLSTGSYDMFNQKYQLQKNYEKLALLAAEEKFFPVNSKNMKGQYHLKVRELEMLGYRVIVIPYYLWYSMELSQLQSKKEYMSNLLWPDR</sequence>
<name>A0AA88L416_ARTSF</name>
<dbReference type="Proteomes" id="UP001187531">
    <property type="component" value="Unassembled WGS sequence"/>
</dbReference>
<comment type="subcellular location">
    <subcellularLocation>
        <location evidence="1">Mitochondrion</location>
    </subcellularLocation>
</comment>
<gene>
    <name evidence="4" type="ORF">QYM36_011028</name>
</gene>
<comment type="caution">
    <text evidence="4">The sequence shown here is derived from an EMBL/GenBank/DDBJ whole genome shotgun (WGS) entry which is preliminary data.</text>
</comment>
<evidence type="ECO:0000313" key="5">
    <source>
        <dbReference type="Proteomes" id="UP001187531"/>
    </source>
</evidence>
<dbReference type="EMBL" id="JAVRJZ010000015">
    <property type="protein sequence ID" value="KAK2712199.1"/>
    <property type="molecule type" value="Genomic_DNA"/>
</dbReference>
<dbReference type="AlphaFoldDB" id="A0AA88L416"/>
<dbReference type="GO" id="GO:0005759">
    <property type="term" value="C:mitochondrial matrix"/>
    <property type="evidence" value="ECO:0007669"/>
    <property type="project" value="TreeGrafter"/>
</dbReference>
<evidence type="ECO:0000313" key="4">
    <source>
        <dbReference type="EMBL" id="KAK2712199.1"/>
    </source>
</evidence>
<dbReference type="SMART" id="SM00952">
    <property type="entry name" value="RAP"/>
    <property type="match status" value="1"/>
</dbReference>
<dbReference type="GO" id="GO:0003723">
    <property type="term" value="F:RNA binding"/>
    <property type="evidence" value="ECO:0007669"/>
    <property type="project" value="TreeGrafter"/>
</dbReference>
<accession>A0AA88L416</accession>
<dbReference type="PANTHER" id="PTHR21228">
    <property type="entry name" value="FAST LEU-RICH DOMAIN-CONTAINING"/>
    <property type="match status" value="1"/>
</dbReference>
<dbReference type="Pfam" id="PF08368">
    <property type="entry name" value="FAST_2"/>
    <property type="match status" value="1"/>
</dbReference>
<dbReference type="Pfam" id="PF06743">
    <property type="entry name" value="FAST_1"/>
    <property type="match status" value="1"/>
</dbReference>
<feature type="domain" description="RAP" evidence="3">
    <location>
        <begin position="857"/>
        <end position="917"/>
    </location>
</feature>
<dbReference type="PANTHER" id="PTHR21228:SF72">
    <property type="entry name" value="LD32258P"/>
    <property type="match status" value="1"/>
</dbReference>
<dbReference type="InterPro" id="IPR010622">
    <property type="entry name" value="FAST_Leu-rich"/>
</dbReference>
<keyword evidence="5" id="KW-1185">Reference proteome</keyword>
<dbReference type="Pfam" id="PF08373">
    <property type="entry name" value="RAP"/>
    <property type="match status" value="1"/>
</dbReference>